<proteinExistence type="predicted"/>
<dbReference type="InParanoid" id="A0A6J2WJ19"/>
<name>A0A6J2WJ19_CHACN</name>
<dbReference type="OrthoDB" id="8542636at2759"/>
<evidence type="ECO:0000256" key="1">
    <source>
        <dbReference type="SAM" id="SignalP"/>
    </source>
</evidence>
<sequence>MGWLWLSSCLLLSVWCPVEMMDTEYENDWEWGSGLHELLSNFPADSPFVSESPGRPANCTQRFWLPPSSPVCWDNVAGPEEFAQTRLLVLQNRAALQAVLRASGLEEGGVSYDQQAKEDMQGVKEDHLNVVETTETVQKVFSSLEEKRREGKGHWSFSSLKETLARTKDWMIGRESAAVLLEKQLSSLERSLHTMQLRLAKLLAH</sequence>
<feature type="chain" id="PRO_5026953965" evidence="1">
    <location>
        <begin position="21"/>
        <end position="205"/>
    </location>
</feature>
<dbReference type="GeneID" id="115824766"/>
<gene>
    <name evidence="3" type="primary">LOC115824766</name>
</gene>
<keyword evidence="1" id="KW-0732">Signal</keyword>
<dbReference type="RefSeq" id="XP_030644379.1">
    <property type="nucleotide sequence ID" value="XM_030788519.1"/>
</dbReference>
<dbReference type="Proteomes" id="UP000504632">
    <property type="component" value="Chromosome 12"/>
</dbReference>
<protein>
    <submittedName>
        <fullName evidence="3">Uncharacterized protein LOC115824766</fullName>
    </submittedName>
</protein>
<dbReference type="AlphaFoldDB" id="A0A6J2WJ19"/>
<accession>A0A6J2WJ19</accession>
<organism evidence="2 3">
    <name type="scientific">Chanos chanos</name>
    <name type="common">Milkfish</name>
    <name type="synonym">Mugil chanos</name>
    <dbReference type="NCBI Taxonomy" id="29144"/>
    <lineage>
        <taxon>Eukaryota</taxon>
        <taxon>Metazoa</taxon>
        <taxon>Chordata</taxon>
        <taxon>Craniata</taxon>
        <taxon>Vertebrata</taxon>
        <taxon>Euteleostomi</taxon>
        <taxon>Actinopterygii</taxon>
        <taxon>Neopterygii</taxon>
        <taxon>Teleostei</taxon>
        <taxon>Ostariophysi</taxon>
        <taxon>Gonorynchiformes</taxon>
        <taxon>Chanidae</taxon>
        <taxon>Chanos</taxon>
    </lineage>
</organism>
<evidence type="ECO:0000313" key="3">
    <source>
        <dbReference type="RefSeq" id="XP_030644379.1"/>
    </source>
</evidence>
<reference evidence="3" key="1">
    <citation type="submission" date="2025-08" db="UniProtKB">
        <authorList>
            <consortium name="RefSeq"/>
        </authorList>
    </citation>
    <scope>IDENTIFICATION</scope>
</reference>
<feature type="signal peptide" evidence="1">
    <location>
        <begin position="1"/>
        <end position="20"/>
    </location>
</feature>
<evidence type="ECO:0000313" key="2">
    <source>
        <dbReference type="Proteomes" id="UP000504632"/>
    </source>
</evidence>
<dbReference type="FunCoup" id="A0A6J2WJ19">
    <property type="interactions" value="1"/>
</dbReference>
<keyword evidence="2" id="KW-1185">Reference proteome</keyword>